<comment type="caution">
    <text evidence="1">The sequence shown here is derived from an EMBL/GenBank/DDBJ whole genome shotgun (WGS) entry which is preliminary data.</text>
</comment>
<sequence>MKLMKLTLEFTSEIELAYDEESPEFQEALASYRELATGDPDTTAREMVQHVAHQLREWGDHHRIIECVGYVGLLGSPTPAENYSGIQVGPDYAERWAL</sequence>
<proteinExistence type="predicted"/>
<name>A0A7L4ZWR4_9BACT</name>
<gene>
    <name evidence="1" type="ORF">F0P96_10480</name>
</gene>
<organism evidence="1 2">
    <name type="scientific">Hymenobacter busanensis</name>
    <dbReference type="NCBI Taxonomy" id="2607656"/>
    <lineage>
        <taxon>Bacteria</taxon>
        <taxon>Pseudomonadati</taxon>
        <taxon>Bacteroidota</taxon>
        <taxon>Cytophagia</taxon>
        <taxon>Cytophagales</taxon>
        <taxon>Hymenobacteraceae</taxon>
        <taxon>Hymenobacter</taxon>
    </lineage>
</organism>
<dbReference type="RefSeq" id="WP_151078807.1">
    <property type="nucleotide sequence ID" value="NZ_CP047647.1"/>
</dbReference>
<dbReference type="AlphaFoldDB" id="A0A7L4ZWR4"/>
<evidence type="ECO:0000313" key="2">
    <source>
        <dbReference type="Proteomes" id="UP000326380"/>
    </source>
</evidence>
<dbReference type="Proteomes" id="UP000326380">
    <property type="component" value="Unassembled WGS sequence"/>
</dbReference>
<protein>
    <submittedName>
        <fullName evidence="1">Uncharacterized protein</fullName>
    </submittedName>
</protein>
<reference evidence="1 2" key="1">
    <citation type="submission" date="2019-09" db="EMBL/GenBank/DDBJ databases">
        <title>Genome sequence of Hymenobacter sp. M3.</title>
        <authorList>
            <person name="Srinivasan S."/>
        </authorList>
    </citation>
    <scope>NUCLEOTIDE SEQUENCE [LARGE SCALE GENOMIC DNA]</scope>
    <source>
        <strain evidence="1 2">M3</strain>
    </source>
</reference>
<accession>A0A7L4ZWR4</accession>
<evidence type="ECO:0000313" key="1">
    <source>
        <dbReference type="EMBL" id="KAA9333386.1"/>
    </source>
</evidence>
<keyword evidence="2" id="KW-1185">Reference proteome</keyword>
<dbReference type="EMBL" id="VTWU01000003">
    <property type="protein sequence ID" value="KAA9333386.1"/>
    <property type="molecule type" value="Genomic_DNA"/>
</dbReference>